<feature type="region of interest" description="Disordered" evidence="1">
    <location>
        <begin position="288"/>
        <end position="311"/>
    </location>
</feature>
<feature type="transmembrane region" description="Helical" evidence="2">
    <location>
        <begin position="102"/>
        <end position="127"/>
    </location>
</feature>
<feature type="transmembrane region" description="Helical" evidence="2">
    <location>
        <begin position="71"/>
        <end position="90"/>
    </location>
</feature>
<evidence type="ECO:0008006" key="5">
    <source>
        <dbReference type="Google" id="ProtNLM"/>
    </source>
</evidence>
<dbReference type="Proteomes" id="UP000320333">
    <property type="component" value="Unassembled WGS sequence"/>
</dbReference>
<proteinExistence type="predicted"/>
<accession>A0A507FM33</accession>
<feature type="transmembrane region" description="Helical" evidence="2">
    <location>
        <begin position="170"/>
        <end position="188"/>
    </location>
</feature>
<gene>
    <name evidence="3" type="ORF">CcCBS67573_g02046</name>
</gene>
<comment type="caution">
    <text evidence="3">The sequence shown here is derived from an EMBL/GenBank/DDBJ whole genome shotgun (WGS) entry which is preliminary data.</text>
</comment>
<feature type="transmembrane region" description="Helical" evidence="2">
    <location>
        <begin position="238"/>
        <end position="260"/>
    </location>
</feature>
<keyword evidence="4" id="KW-1185">Reference proteome</keyword>
<keyword evidence="2" id="KW-0472">Membrane</keyword>
<protein>
    <recommendedName>
        <fullName evidence="5">TLC domain-containing protein</fullName>
    </recommendedName>
</protein>
<evidence type="ECO:0000313" key="4">
    <source>
        <dbReference type="Proteomes" id="UP000320333"/>
    </source>
</evidence>
<dbReference type="EMBL" id="QEAP01000039">
    <property type="protein sequence ID" value="TPX76685.1"/>
    <property type="molecule type" value="Genomic_DNA"/>
</dbReference>
<organism evidence="3 4">
    <name type="scientific">Chytriomyces confervae</name>
    <dbReference type="NCBI Taxonomy" id="246404"/>
    <lineage>
        <taxon>Eukaryota</taxon>
        <taxon>Fungi</taxon>
        <taxon>Fungi incertae sedis</taxon>
        <taxon>Chytridiomycota</taxon>
        <taxon>Chytridiomycota incertae sedis</taxon>
        <taxon>Chytridiomycetes</taxon>
        <taxon>Chytridiales</taxon>
        <taxon>Chytriomycetaceae</taxon>
        <taxon>Chytriomyces</taxon>
    </lineage>
</organism>
<keyword evidence="2" id="KW-0812">Transmembrane</keyword>
<feature type="compositionally biased region" description="Basic and acidic residues" evidence="1">
    <location>
        <begin position="288"/>
        <end position="302"/>
    </location>
</feature>
<sequence>MSFLFAHWHHLCLPDEWQVWLNRIYTVQSLILIGYCAIRRAHPHAPLASGSRWFLGPNAPSNHWVFRQYNTMLWAHVVYYAVELLFTSMLTKYSIMAVHHIFAIAMALGSLTHQNTLSVFCTIPLLIHNIMWASNIHSFALLALYNIATFINASCMYVSICALQVQARAVNAPILVAVSIAIVFNNYFLYCHNLKGQFCVRWDPFMWIEGDGGAVVVADNDDPPQDGGAFGSGAYRGVMLWIVLFWACWMALLHLGASLLKERWARNPPSFAVKPDEYLSVSESEEAFMHEGTNDKSEDLEHGKKKKNKST</sequence>
<evidence type="ECO:0000256" key="2">
    <source>
        <dbReference type="SAM" id="Phobius"/>
    </source>
</evidence>
<dbReference type="OrthoDB" id="2152577at2759"/>
<name>A0A507FM33_9FUNG</name>
<evidence type="ECO:0000313" key="3">
    <source>
        <dbReference type="EMBL" id="TPX76685.1"/>
    </source>
</evidence>
<feature type="transmembrane region" description="Helical" evidence="2">
    <location>
        <begin position="139"/>
        <end position="163"/>
    </location>
</feature>
<dbReference type="AlphaFoldDB" id="A0A507FM33"/>
<reference evidence="3 4" key="1">
    <citation type="journal article" date="2019" name="Sci. Rep.">
        <title>Comparative genomics of chytrid fungi reveal insights into the obligate biotrophic and pathogenic lifestyle of Synchytrium endobioticum.</title>
        <authorList>
            <person name="van de Vossenberg B.T.L.H."/>
            <person name="Warris S."/>
            <person name="Nguyen H.D.T."/>
            <person name="van Gent-Pelzer M.P.E."/>
            <person name="Joly D.L."/>
            <person name="van de Geest H.C."/>
            <person name="Bonants P.J.M."/>
            <person name="Smith D.S."/>
            <person name="Levesque C.A."/>
            <person name="van der Lee T.A.J."/>
        </authorList>
    </citation>
    <scope>NUCLEOTIDE SEQUENCE [LARGE SCALE GENOMIC DNA]</scope>
    <source>
        <strain evidence="3 4">CBS 675.73</strain>
    </source>
</reference>
<keyword evidence="2" id="KW-1133">Transmembrane helix</keyword>
<evidence type="ECO:0000256" key="1">
    <source>
        <dbReference type="SAM" id="MobiDB-lite"/>
    </source>
</evidence>